<proteinExistence type="inferred from homology"/>
<evidence type="ECO:0000256" key="3">
    <source>
        <dbReference type="ARBA" id="ARBA00021310"/>
    </source>
</evidence>
<dbReference type="Pfam" id="PF11967">
    <property type="entry name" value="RecO_N"/>
    <property type="match status" value="1"/>
</dbReference>
<reference evidence="10" key="1">
    <citation type="journal article" date="2014" name="Int. J. Syst. Evol. Microbiol.">
        <title>Complete genome sequence of Corynebacterium casei LMG S-19264T (=DSM 44701T), isolated from a smear-ripened cheese.</title>
        <authorList>
            <consortium name="US DOE Joint Genome Institute (JGI-PGF)"/>
            <person name="Walter F."/>
            <person name="Albersmeier A."/>
            <person name="Kalinowski J."/>
            <person name="Ruckert C."/>
        </authorList>
    </citation>
    <scope>NUCLEOTIDE SEQUENCE</scope>
    <source>
        <strain evidence="10">CGMCC 1.15758</strain>
    </source>
</reference>
<dbReference type="NCBIfam" id="TIGR00613">
    <property type="entry name" value="reco"/>
    <property type="match status" value="1"/>
</dbReference>
<dbReference type="AlphaFoldDB" id="A0A8J3E967"/>
<dbReference type="GO" id="GO:0006302">
    <property type="term" value="P:double-strand break repair"/>
    <property type="evidence" value="ECO:0007669"/>
    <property type="project" value="TreeGrafter"/>
</dbReference>
<evidence type="ECO:0000256" key="5">
    <source>
        <dbReference type="ARBA" id="ARBA00023172"/>
    </source>
</evidence>
<dbReference type="RefSeq" id="WP_117002378.1">
    <property type="nucleotide sequence ID" value="NZ_BMJS01000011.1"/>
</dbReference>
<comment type="caution">
    <text evidence="10">The sequence shown here is derived from an EMBL/GenBank/DDBJ whole genome shotgun (WGS) entry which is preliminary data.</text>
</comment>
<evidence type="ECO:0000313" key="10">
    <source>
        <dbReference type="EMBL" id="GGF96887.1"/>
    </source>
</evidence>
<evidence type="ECO:0000256" key="2">
    <source>
        <dbReference type="ARBA" id="ARBA00007452"/>
    </source>
</evidence>
<dbReference type="GO" id="GO:0006310">
    <property type="term" value="P:DNA recombination"/>
    <property type="evidence" value="ECO:0007669"/>
    <property type="project" value="UniProtKB-UniRule"/>
</dbReference>
<dbReference type="Gene3D" id="2.40.50.140">
    <property type="entry name" value="Nucleic acid-binding proteins"/>
    <property type="match status" value="1"/>
</dbReference>
<dbReference type="InterPro" id="IPR003717">
    <property type="entry name" value="RecO"/>
</dbReference>
<evidence type="ECO:0000256" key="8">
    <source>
        <dbReference type="HAMAP-Rule" id="MF_00201"/>
    </source>
</evidence>
<dbReference type="Proteomes" id="UP000636949">
    <property type="component" value="Unassembled WGS sequence"/>
</dbReference>
<dbReference type="SUPFAM" id="SSF50249">
    <property type="entry name" value="Nucleic acid-binding proteins"/>
    <property type="match status" value="1"/>
</dbReference>
<reference evidence="10" key="2">
    <citation type="submission" date="2020-09" db="EMBL/GenBank/DDBJ databases">
        <authorList>
            <person name="Sun Q."/>
            <person name="Zhou Y."/>
        </authorList>
    </citation>
    <scope>NUCLEOTIDE SEQUENCE</scope>
    <source>
        <strain evidence="10">CGMCC 1.15758</strain>
    </source>
</reference>
<dbReference type="InterPro" id="IPR012340">
    <property type="entry name" value="NA-bd_OB-fold"/>
</dbReference>
<accession>A0A8J3E967</accession>
<keyword evidence="11" id="KW-1185">Reference proteome</keyword>
<evidence type="ECO:0000313" key="11">
    <source>
        <dbReference type="Proteomes" id="UP000636949"/>
    </source>
</evidence>
<organism evidence="10 11">
    <name type="scientific">Cysteiniphilum litorale</name>
    <dbReference type="NCBI Taxonomy" id="2056700"/>
    <lineage>
        <taxon>Bacteria</taxon>
        <taxon>Pseudomonadati</taxon>
        <taxon>Pseudomonadota</taxon>
        <taxon>Gammaproteobacteria</taxon>
        <taxon>Thiotrichales</taxon>
        <taxon>Fastidiosibacteraceae</taxon>
        <taxon>Cysteiniphilum</taxon>
    </lineage>
</organism>
<keyword evidence="5 8" id="KW-0233">DNA recombination</keyword>
<comment type="function">
    <text evidence="1 8">Involved in DNA repair and RecF pathway recombination.</text>
</comment>
<evidence type="ECO:0000256" key="1">
    <source>
        <dbReference type="ARBA" id="ARBA00003065"/>
    </source>
</evidence>
<evidence type="ECO:0000256" key="6">
    <source>
        <dbReference type="ARBA" id="ARBA00023204"/>
    </source>
</evidence>
<sequence>MMSTIDRAVVLHSRKYKESSLLLTLWLKDHGKLNAIARTNKKSHGIYQPFSLLNVDIKIMPAAESLANICFAECEKSFSMGSYLSQLARMYLNEVLYWLLPHDHHDAALFDSYLLVVQELVSDDITKLLRYFELQLLESLGYGFQVDYDEQHKMMNEDHYYAMAPLSAFYQTTAESGISGKYIKQLQQPVSSWDNDTLQVLQKLIRINLNACLQGRALKTRELLISYLRNQNA</sequence>
<evidence type="ECO:0000256" key="7">
    <source>
        <dbReference type="ARBA" id="ARBA00033409"/>
    </source>
</evidence>
<dbReference type="GO" id="GO:0043590">
    <property type="term" value="C:bacterial nucleoid"/>
    <property type="evidence" value="ECO:0007669"/>
    <property type="project" value="TreeGrafter"/>
</dbReference>
<protein>
    <recommendedName>
        <fullName evidence="3 8">DNA repair protein RecO</fullName>
    </recommendedName>
    <alternativeName>
        <fullName evidence="7 8">Recombination protein O</fullName>
    </alternativeName>
</protein>
<feature type="domain" description="DNA replication/recombination mediator RecO N-terminal" evidence="9">
    <location>
        <begin position="2"/>
        <end position="78"/>
    </location>
</feature>
<dbReference type="InterPro" id="IPR022572">
    <property type="entry name" value="DNA_rep/recomb_RecO_N"/>
</dbReference>
<keyword evidence="4 8" id="KW-0227">DNA damage</keyword>
<dbReference type="Pfam" id="PF02565">
    <property type="entry name" value="RecO_C"/>
    <property type="match status" value="1"/>
</dbReference>
<dbReference type="InterPro" id="IPR042242">
    <property type="entry name" value="RecO_C"/>
</dbReference>
<dbReference type="Gene3D" id="1.20.1440.120">
    <property type="entry name" value="Recombination protein O, C-terminal domain"/>
    <property type="match status" value="1"/>
</dbReference>
<dbReference type="EMBL" id="BMJS01000011">
    <property type="protein sequence ID" value="GGF96887.1"/>
    <property type="molecule type" value="Genomic_DNA"/>
</dbReference>
<comment type="similarity">
    <text evidence="2 8">Belongs to the RecO family.</text>
</comment>
<dbReference type="PANTHER" id="PTHR33991:SF1">
    <property type="entry name" value="DNA REPAIR PROTEIN RECO"/>
    <property type="match status" value="1"/>
</dbReference>
<name>A0A8J3E967_9GAMM</name>
<evidence type="ECO:0000259" key="9">
    <source>
        <dbReference type="Pfam" id="PF11967"/>
    </source>
</evidence>
<evidence type="ECO:0000256" key="4">
    <source>
        <dbReference type="ARBA" id="ARBA00022763"/>
    </source>
</evidence>
<dbReference type="PANTHER" id="PTHR33991">
    <property type="entry name" value="DNA REPAIR PROTEIN RECO"/>
    <property type="match status" value="1"/>
</dbReference>
<gene>
    <name evidence="8 10" type="primary">recO</name>
    <name evidence="10" type="ORF">GCM10010995_12710</name>
</gene>
<dbReference type="HAMAP" id="MF_00201">
    <property type="entry name" value="RecO"/>
    <property type="match status" value="1"/>
</dbReference>
<keyword evidence="6 8" id="KW-0234">DNA repair</keyword>